<dbReference type="PANTHER" id="PTHR43300:SF11">
    <property type="entry name" value="ACETYLTRANSFERASE RV3034C-RELATED"/>
    <property type="match status" value="1"/>
</dbReference>
<keyword evidence="2" id="KW-0808">Transferase</keyword>
<dbReference type="Gene3D" id="2.160.10.10">
    <property type="entry name" value="Hexapeptide repeat proteins"/>
    <property type="match status" value="1"/>
</dbReference>
<comment type="caution">
    <text evidence="5">The sequence shown here is derived from an EMBL/GenBank/DDBJ whole genome shotgun (WGS) entry which is preliminary data.</text>
</comment>
<keyword evidence="6" id="KW-1185">Reference proteome</keyword>
<dbReference type="Proteomes" id="UP000677537">
    <property type="component" value="Unassembled WGS sequence"/>
</dbReference>
<proteinExistence type="inferred from homology"/>
<keyword evidence="4" id="KW-0012">Acyltransferase</keyword>
<gene>
    <name evidence="5" type="ORF">J5Y10_00200</name>
</gene>
<dbReference type="GO" id="GO:0016746">
    <property type="term" value="F:acyltransferase activity"/>
    <property type="evidence" value="ECO:0007669"/>
    <property type="project" value="UniProtKB-KW"/>
</dbReference>
<evidence type="ECO:0000256" key="2">
    <source>
        <dbReference type="ARBA" id="ARBA00022679"/>
    </source>
</evidence>
<keyword evidence="3" id="KW-0677">Repeat</keyword>
<dbReference type="EMBL" id="JAGIZA010000001">
    <property type="protein sequence ID" value="MBP0491191.1"/>
    <property type="molecule type" value="Genomic_DNA"/>
</dbReference>
<sequence>MGAFSYSEAAFGAEISLGRYCSIARGVKVMGVRHPIEWVTTSSITYDTHPERGYASFAAAHRDLGGGDFQAQRPAGLRQPGPSLGRDVWIGEDARLARGVRIGTGAVVASGSIVTKDVAPYTIVGGSPARVIRRRFDEALSERLLATRWWEYGPNVLRGGTYRDPLAFVEAIEAGTDLPERLVLAPVTAEEALARFVTG</sequence>
<dbReference type="InterPro" id="IPR001451">
    <property type="entry name" value="Hexapep"/>
</dbReference>
<comment type="similarity">
    <text evidence="1">Belongs to the transferase hexapeptide repeat family.</text>
</comment>
<dbReference type="SUPFAM" id="SSF51161">
    <property type="entry name" value="Trimeric LpxA-like enzymes"/>
    <property type="match status" value="1"/>
</dbReference>
<dbReference type="InterPro" id="IPR050179">
    <property type="entry name" value="Trans_hexapeptide_repeat"/>
</dbReference>
<dbReference type="PROSITE" id="PS00101">
    <property type="entry name" value="HEXAPEP_TRANSFERASES"/>
    <property type="match status" value="1"/>
</dbReference>
<dbReference type="PANTHER" id="PTHR43300">
    <property type="entry name" value="ACETYLTRANSFERASE"/>
    <property type="match status" value="1"/>
</dbReference>
<evidence type="ECO:0000256" key="1">
    <source>
        <dbReference type="ARBA" id="ARBA00007274"/>
    </source>
</evidence>
<evidence type="ECO:0000256" key="4">
    <source>
        <dbReference type="ARBA" id="ARBA00023315"/>
    </source>
</evidence>
<dbReference type="CDD" id="cd03349">
    <property type="entry name" value="LbH_XAT"/>
    <property type="match status" value="1"/>
</dbReference>
<name>A0A940MVC4_9PROT</name>
<evidence type="ECO:0000313" key="5">
    <source>
        <dbReference type="EMBL" id="MBP0491191.1"/>
    </source>
</evidence>
<evidence type="ECO:0000256" key="3">
    <source>
        <dbReference type="ARBA" id="ARBA00022737"/>
    </source>
</evidence>
<dbReference type="InterPro" id="IPR011004">
    <property type="entry name" value="Trimer_LpxA-like_sf"/>
</dbReference>
<dbReference type="AlphaFoldDB" id="A0A940MVC4"/>
<dbReference type="InterPro" id="IPR018357">
    <property type="entry name" value="Hexapep_transf_CS"/>
</dbReference>
<organism evidence="5 6">
    <name type="scientific">Roseomonas indoligenes</name>
    <dbReference type="NCBI Taxonomy" id="2820811"/>
    <lineage>
        <taxon>Bacteria</taxon>
        <taxon>Pseudomonadati</taxon>
        <taxon>Pseudomonadota</taxon>
        <taxon>Alphaproteobacteria</taxon>
        <taxon>Acetobacterales</taxon>
        <taxon>Roseomonadaceae</taxon>
        <taxon>Roseomonas</taxon>
    </lineage>
</organism>
<accession>A0A940MVC4</accession>
<protein>
    <submittedName>
        <fullName evidence="5">CatB-related O-acetyltransferase</fullName>
    </submittedName>
</protein>
<dbReference type="Pfam" id="PF00132">
    <property type="entry name" value="Hexapep"/>
    <property type="match status" value="1"/>
</dbReference>
<reference evidence="5" key="1">
    <citation type="submission" date="2021-03" db="EMBL/GenBank/DDBJ databases">
        <authorList>
            <person name="So Y."/>
        </authorList>
    </citation>
    <scope>NUCLEOTIDE SEQUENCE</scope>
    <source>
        <strain evidence="5">SG15</strain>
    </source>
</reference>
<evidence type="ECO:0000313" key="6">
    <source>
        <dbReference type="Proteomes" id="UP000677537"/>
    </source>
</evidence>